<keyword evidence="1" id="KW-1133">Transmembrane helix</keyword>
<dbReference type="HOGENOM" id="CLU_088550_0_0_9"/>
<evidence type="ECO:0000256" key="1">
    <source>
        <dbReference type="SAM" id="Phobius"/>
    </source>
</evidence>
<feature type="transmembrane region" description="Helical" evidence="1">
    <location>
        <begin position="91"/>
        <end position="111"/>
    </location>
</feature>
<organism evidence="2 3">
    <name type="scientific">Lactobacillus kullabergensis</name>
    <dbReference type="NCBI Taxonomy" id="1218493"/>
    <lineage>
        <taxon>Bacteria</taxon>
        <taxon>Bacillati</taxon>
        <taxon>Bacillota</taxon>
        <taxon>Bacilli</taxon>
        <taxon>Lactobacillales</taxon>
        <taxon>Lactobacillaceae</taxon>
        <taxon>Lactobacillus</taxon>
    </lineage>
</organism>
<dbReference type="PATRIC" id="fig|1218493.3.peg.116"/>
<dbReference type="AlphaFoldDB" id="A0A0F4LKN4"/>
<feature type="transmembrane region" description="Helical" evidence="1">
    <location>
        <begin position="7"/>
        <end position="25"/>
    </location>
</feature>
<evidence type="ECO:0008006" key="4">
    <source>
        <dbReference type="Google" id="ProtNLM"/>
    </source>
</evidence>
<dbReference type="STRING" id="1218493.JF76_01060"/>
<comment type="caution">
    <text evidence="2">The sequence shown here is derived from an EMBL/GenBank/DDBJ whole genome shotgun (WGS) entry which is preliminary data.</text>
</comment>
<dbReference type="EMBL" id="JXBY01000002">
    <property type="protein sequence ID" value="KJY59145.1"/>
    <property type="molecule type" value="Genomic_DNA"/>
</dbReference>
<evidence type="ECO:0000313" key="2">
    <source>
        <dbReference type="EMBL" id="KJY59145.1"/>
    </source>
</evidence>
<reference evidence="2 3" key="1">
    <citation type="submission" date="2014-12" db="EMBL/GenBank/DDBJ databases">
        <title>Comparative genomics of the lactic acid bacteria isolated from the honey bee gut.</title>
        <authorList>
            <person name="Ellegaard K.M."/>
            <person name="Tamarit D."/>
            <person name="Javelind E."/>
            <person name="Olofsson T."/>
            <person name="Andersson S.G."/>
            <person name="Vasquez A."/>
        </authorList>
    </citation>
    <scope>NUCLEOTIDE SEQUENCE [LARGE SCALE GENOMIC DNA]</scope>
    <source>
        <strain evidence="2 3">Biut2</strain>
    </source>
</reference>
<dbReference type="Proteomes" id="UP000033533">
    <property type="component" value="Unassembled WGS sequence"/>
</dbReference>
<sequence length="203" mass="22242">MKRKNTVKLAITAVFLAILILQTFVPNIGYIRILPALPAITTVPLTVAIYSSLLGPSYNIVFGLFWGLTRLIVAYTQPGDMVSLLLFRNPIIALVPSMFAGFLPSLLTNYFTQKNLEIKSWVYSLNGGIASITNTLLVIILASLFFMKNPNELISHIGNFTAGMPLFLVLLTSLGINGLIEAIFTAVVTPVIVSPLHYIMERA</sequence>
<feature type="transmembrane region" description="Helical" evidence="1">
    <location>
        <begin position="123"/>
        <end position="146"/>
    </location>
</feature>
<keyword evidence="1" id="KW-0812">Transmembrane</keyword>
<dbReference type="RefSeq" id="WP_045927347.1">
    <property type="nucleotide sequence ID" value="NZ_JBHSZS010000005.1"/>
</dbReference>
<keyword evidence="1" id="KW-0472">Membrane</keyword>
<protein>
    <recommendedName>
        <fullName evidence="4">ECF transporter S component</fullName>
    </recommendedName>
</protein>
<dbReference type="Pfam" id="PF12822">
    <property type="entry name" value="ECF_trnsprt"/>
    <property type="match status" value="1"/>
</dbReference>
<dbReference type="InterPro" id="IPR024529">
    <property type="entry name" value="ECF_trnsprt_substrate-spec"/>
</dbReference>
<proteinExistence type="predicted"/>
<dbReference type="OrthoDB" id="9813540at2"/>
<dbReference type="GO" id="GO:0022857">
    <property type="term" value="F:transmembrane transporter activity"/>
    <property type="evidence" value="ECO:0007669"/>
    <property type="project" value="InterPro"/>
</dbReference>
<feature type="transmembrane region" description="Helical" evidence="1">
    <location>
        <begin position="166"/>
        <end position="193"/>
    </location>
</feature>
<accession>A0A0F4LKN4</accession>
<gene>
    <name evidence="2" type="ORF">JF76_01060</name>
</gene>
<name>A0A0F4LKN4_9LACO</name>
<dbReference type="Gene3D" id="1.10.1760.20">
    <property type="match status" value="1"/>
</dbReference>
<evidence type="ECO:0000313" key="3">
    <source>
        <dbReference type="Proteomes" id="UP000033533"/>
    </source>
</evidence>
<feature type="transmembrane region" description="Helical" evidence="1">
    <location>
        <begin position="57"/>
        <end position="76"/>
    </location>
</feature>